<evidence type="ECO:0000256" key="3">
    <source>
        <dbReference type="ARBA" id="ARBA00022771"/>
    </source>
</evidence>
<dbReference type="InterPro" id="IPR036236">
    <property type="entry name" value="Znf_C2H2_sf"/>
</dbReference>
<dbReference type="GO" id="GO:0008270">
    <property type="term" value="F:zinc ion binding"/>
    <property type="evidence" value="ECO:0007669"/>
    <property type="project" value="UniProtKB-KW"/>
</dbReference>
<dbReference type="GO" id="GO:0000976">
    <property type="term" value="F:transcription cis-regulatory region binding"/>
    <property type="evidence" value="ECO:0007669"/>
    <property type="project" value="TreeGrafter"/>
</dbReference>
<evidence type="ECO:0000256" key="1">
    <source>
        <dbReference type="ARBA" id="ARBA00022723"/>
    </source>
</evidence>
<dbReference type="SUPFAM" id="SSF57667">
    <property type="entry name" value="beta-beta-alpha zinc fingers"/>
    <property type="match status" value="2"/>
</dbReference>
<dbReference type="AlphaFoldDB" id="A0AAD3TEM5"/>
<feature type="compositionally biased region" description="Basic and acidic residues" evidence="8">
    <location>
        <begin position="14"/>
        <end position="23"/>
    </location>
</feature>
<evidence type="ECO:0000256" key="5">
    <source>
        <dbReference type="ARBA" id="ARBA00023015"/>
    </source>
</evidence>
<dbReference type="Gene3D" id="3.30.160.60">
    <property type="entry name" value="Classic Zinc Finger"/>
    <property type="match status" value="2"/>
</dbReference>
<dbReference type="SMART" id="SM00355">
    <property type="entry name" value="ZnF_C2H2"/>
    <property type="match status" value="3"/>
</dbReference>
<dbReference type="GO" id="GO:0005634">
    <property type="term" value="C:nucleus"/>
    <property type="evidence" value="ECO:0007669"/>
    <property type="project" value="TreeGrafter"/>
</dbReference>
<evidence type="ECO:0000256" key="2">
    <source>
        <dbReference type="ARBA" id="ARBA00022737"/>
    </source>
</evidence>
<evidence type="ECO:0000313" key="11">
    <source>
        <dbReference type="Proteomes" id="UP001279734"/>
    </source>
</evidence>
<evidence type="ECO:0000259" key="9">
    <source>
        <dbReference type="PROSITE" id="PS50157"/>
    </source>
</evidence>
<dbReference type="InterPro" id="IPR013087">
    <property type="entry name" value="Znf_C2H2_type"/>
</dbReference>
<feature type="region of interest" description="Disordered" evidence="8">
    <location>
        <begin position="1"/>
        <end position="34"/>
    </location>
</feature>
<feature type="region of interest" description="Disordered" evidence="8">
    <location>
        <begin position="351"/>
        <end position="402"/>
    </location>
</feature>
<comment type="caution">
    <text evidence="10">The sequence shown here is derived from an EMBL/GenBank/DDBJ whole genome shotgun (WGS) entry which is preliminary data.</text>
</comment>
<evidence type="ECO:0000256" key="7">
    <source>
        <dbReference type="PROSITE-ProRule" id="PRU00042"/>
    </source>
</evidence>
<accession>A0AAD3TEM5</accession>
<keyword evidence="6" id="KW-0804">Transcription</keyword>
<dbReference type="PANTHER" id="PTHR45988">
    <property type="entry name" value="C2H2 TYPE ZINC FINGER TRANSCRIPTION FACTOR FAMILY-RELATED"/>
    <property type="match status" value="1"/>
</dbReference>
<feature type="compositionally biased region" description="Polar residues" evidence="8">
    <location>
        <begin position="206"/>
        <end position="221"/>
    </location>
</feature>
<reference evidence="10" key="1">
    <citation type="submission" date="2023-05" db="EMBL/GenBank/DDBJ databases">
        <title>Nepenthes gracilis genome sequencing.</title>
        <authorList>
            <person name="Fukushima K."/>
        </authorList>
    </citation>
    <scope>NUCLEOTIDE SEQUENCE</scope>
    <source>
        <strain evidence="10">SING2019-196</strain>
    </source>
</reference>
<feature type="domain" description="C2H2-type" evidence="9">
    <location>
        <begin position="422"/>
        <end position="444"/>
    </location>
</feature>
<sequence length="547" mass="60817">MDSHRLQGQFQLPGKDDHDDRLQMDSSIPVQLEGEEEKEHKECFGFAETLEEKLLIRLKEQESTSGSRRCSICDKRFNSGKALGGHMRIHVPYRKFKEDRYFLEKIQKRPRKREFKIQNHRNPKLKKLVASSNDLNDLMQNGKPTCSLCNKSFPSMKSLFGHMRCHPEREWRGMLPPPLMRLTAARNSSCSNVSDALPRKADDQNDSATNPSTSTSGSAINLLQSMPGWSVTAKRCRRSLISDASGSVSALEEGNQIQDVAAVCSLMLLACGNSRDFNPSPSYCDQSAVETSTNWKPNSDEIGDKDTLCDYYTSSKMRKPKTKPTAIGSKWYLPSKKLRMDERDNMETLVGKNERDDSGSYEFVLDKSTDNNQGHKKESEEAEDEDGDEMNESGKKRRKRRMIKLRNLQLQESPTVGGDGKYSCSTCNKCFPTYQALGGHRSSHHKISTSFKLEESSSALAAEEEHIVKEAVAASLSGAEVTTTAVATSTVCNKSLPSGEALGGHKRCDWTGQAESSAAASSPGNLDSETGRRVLGFDLNELPAMED</sequence>
<evidence type="ECO:0000256" key="4">
    <source>
        <dbReference type="ARBA" id="ARBA00022833"/>
    </source>
</evidence>
<dbReference type="PROSITE" id="PS50157">
    <property type="entry name" value="ZINC_FINGER_C2H2_2"/>
    <property type="match status" value="3"/>
</dbReference>
<dbReference type="PANTHER" id="PTHR45988:SF18">
    <property type="entry name" value="C2H2-TYPE ZINC FINGER FAMILY PROTEIN"/>
    <property type="match status" value="1"/>
</dbReference>
<keyword evidence="5" id="KW-0805">Transcription regulation</keyword>
<name>A0AAD3TEM5_NEPGR</name>
<evidence type="ECO:0000256" key="8">
    <source>
        <dbReference type="SAM" id="MobiDB-lite"/>
    </source>
</evidence>
<keyword evidence="2" id="KW-0677">Repeat</keyword>
<dbReference type="InterPro" id="IPR044653">
    <property type="entry name" value="AZF1/2/3-like"/>
</dbReference>
<evidence type="ECO:0000313" key="10">
    <source>
        <dbReference type="EMBL" id="GMH27776.1"/>
    </source>
</evidence>
<protein>
    <recommendedName>
        <fullName evidence="9">C2H2-type domain-containing protein</fullName>
    </recommendedName>
</protein>
<feature type="compositionally biased region" description="Acidic residues" evidence="8">
    <location>
        <begin position="380"/>
        <end position="391"/>
    </location>
</feature>
<feature type="compositionally biased region" description="Basic and acidic residues" evidence="8">
    <location>
        <begin position="351"/>
        <end position="379"/>
    </location>
</feature>
<feature type="compositionally biased region" description="Polar residues" evidence="8">
    <location>
        <begin position="1"/>
        <end position="10"/>
    </location>
</feature>
<dbReference type="GO" id="GO:0003700">
    <property type="term" value="F:DNA-binding transcription factor activity"/>
    <property type="evidence" value="ECO:0007669"/>
    <property type="project" value="InterPro"/>
</dbReference>
<evidence type="ECO:0000256" key="6">
    <source>
        <dbReference type="ARBA" id="ARBA00023163"/>
    </source>
</evidence>
<dbReference type="EMBL" id="BSYO01000033">
    <property type="protein sequence ID" value="GMH27776.1"/>
    <property type="molecule type" value="Genomic_DNA"/>
</dbReference>
<dbReference type="Pfam" id="PF13912">
    <property type="entry name" value="zf-C2H2_6"/>
    <property type="match status" value="4"/>
</dbReference>
<keyword evidence="3 7" id="KW-0863">Zinc-finger</keyword>
<gene>
    <name evidence="10" type="ORF">Nepgr_029619</name>
</gene>
<keyword evidence="11" id="KW-1185">Reference proteome</keyword>
<proteinExistence type="predicted"/>
<dbReference type="Proteomes" id="UP001279734">
    <property type="component" value="Unassembled WGS sequence"/>
</dbReference>
<keyword evidence="1" id="KW-0479">Metal-binding</keyword>
<organism evidence="10 11">
    <name type="scientific">Nepenthes gracilis</name>
    <name type="common">Slender pitcher plant</name>
    <dbReference type="NCBI Taxonomy" id="150966"/>
    <lineage>
        <taxon>Eukaryota</taxon>
        <taxon>Viridiplantae</taxon>
        <taxon>Streptophyta</taxon>
        <taxon>Embryophyta</taxon>
        <taxon>Tracheophyta</taxon>
        <taxon>Spermatophyta</taxon>
        <taxon>Magnoliopsida</taxon>
        <taxon>eudicotyledons</taxon>
        <taxon>Gunneridae</taxon>
        <taxon>Pentapetalae</taxon>
        <taxon>Caryophyllales</taxon>
        <taxon>Nepenthaceae</taxon>
        <taxon>Nepenthes</taxon>
    </lineage>
</organism>
<feature type="domain" description="C2H2-type" evidence="9">
    <location>
        <begin position="144"/>
        <end position="171"/>
    </location>
</feature>
<dbReference type="PROSITE" id="PS00028">
    <property type="entry name" value="ZINC_FINGER_C2H2_1"/>
    <property type="match status" value="2"/>
</dbReference>
<feature type="domain" description="C2H2-type" evidence="9">
    <location>
        <begin position="68"/>
        <end position="95"/>
    </location>
</feature>
<feature type="region of interest" description="Disordered" evidence="8">
    <location>
        <begin position="191"/>
        <end position="221"/>
    </location>
</feature>
<keyword evidence="4" id="KW-0862">Zinc</keyword>